<protein>
    <submittedName>
        <fullName evidence="2">Uncharacterized protein</fullName>
    </submittedName>
</protein>
<comment type="caution">
    <text evidence="2">The sequence shown here is derived from an EMBL/GenBank/DDBJ whole genome shotgun (WGS) entry which is preliminary data.</text>
</comment>
<evidence type="ECO:0000313" key="4">
    <source>
        <dbReference type="Proteomes" id="UP000702954"/>
    </source>
</evidence>
<dbReference type="Proteomes" id="UP000702954">
    <property type="component" value="Unassembled WGS sequence"/>
</dbReference>
<dbReference type="EMBL" id="BHEO01000008">
    <property type="protein sequence ID" value="GBU06456.1"/>
    <property type="molecule type" value="Genomic_DNA"/>
</dbReference>
<keyword evidence="4" id="KW-1185">Reference proteome</keyword>
<name>A0A4R3J2F0_9FIRM</name>
<evidence type="ECO:0000313" key="3">
    <source>
        <dbReference type="Proteomes" id="UP000294613"/>
    </source>
</evidence>
<proteinExistence type="predicted"/>
<evidence type="ECO:0000313" key="1">
    <source>
        <dbReference type="EMBL" id="GBU06456.1"/>
    </source>
</evidence>
<dbReference type="Proteomes" id="UP000294613">
    <property type="component" value="Unassembled WGS sequence"/>
</dbReference>
<sequence>MIHSMTKAEVEKAGALLIDTLKEGEVLYPSILLRGTKEKMKKFLLQVIEEQDCYADFYYSSLKKEEKEHFLSGLSADEKSYVQRMECTEGKIYYPLDNEICTFLLDITAREWLFSSFYFIKNRAVLWGNYQMAFPLFCENEDVREYYRDLACACGLQTEMMESQK</sequence>
<gene>
    <name evidence="2" type="ORF">EDD74_1477</name>
    <name evidence="1" type="ORF">FAEUMB_29970</name>
</gene>
<dbReference type="AlphaFoldDB" id="A0A4R3J2F0"/>
<dbReference type="RefSeq" id="WP_116442342.1">
    <property type="nucleotide sequence ID" value="NZ_BHEO01000008.1"/>
</dbReference>
<evidence type="ECO:0000313" key="2">
    <source>
        <dbReference type="EMBL" id="TCS59979.1"/>
    </source>
</evidence>
<reference evidence="1 4" key="1">
    <citation type="journal article" date="2018" name="Int. J. Syst. Evol. Microbiol.">
        <title>Draft Genome Sequence of Faecalimonas umbilicata JCM 30896T, an Acetate-Producing Bacterium Isolated from Human Feces.</title>
        <authorList>
            <person name="Sakamoto M."/>
            <person name="Ikeyama N."/>
            <person name="Yuki M."/>
            <person name="Ohkuma M."/>
        </authorList>
    </citation>
    <scope>NUCLEOTIDE SEQUENCE [LARGE SCALE GENOMIC DNA]</scope>
    <source>
        <strain evidence="1 4">EGH7</strain>
    </source>
</reference>
<organism evidence="2 3">
    <name type="scientific">Faecalimonas umbilicata</name>
    <dbReference type="NCBI Taxonomy" id="1912855"/>
    <lineage>
        <taxon>Bacteria</taxon>
        <taxon>Bacillati</taxon>
        <taxon>Bacillota</taxon>
        <taxon>Clostridia</taxon>
        <taxon>Lachnospirales</taxon>
        <taxon>Lachnospiraceae</taxon>
        <taxon>Faecalimonas</taxon>
    </lineage>
</organism>
<dbReference type="EMBL" id="SLZV01000047">
    <property type="protein sequence ID" value="TCS59979.1"/>
    <property type="molecule type" value="Genomic_DNA"/>
</dbReference>
<reference evidence="2 3" key="2">
    <citation type="submission" date="2019-03" db="EMBL/GenBank/DDBJ databases">
        <title>Genomic Encyclopedia of Type Strains, Phase IV (KMG-IV): sequencing the most valuable type-strain genomes for metagenomic binning, comparative biology and taxonomic classification.</title>
        <authorList>
            <person name="Goeker M."/>
        </authorList>
    </citation>
    <scope>NUCLEOTIDE SEQUENCE [LARGE SCALE GENOMIC DNA]</scope>
    <source>
        <strain evidence="2 3">DSM 103426</strain>
    </source>
</reference>
<accession>A0A4R3J2F0</accession>